<name>E7AAJ2_HELFC</name>
<dbReference type="RefSeq" id="WP_013469083.1">
    <property type="nucleotide sequence ID" value="NC_014810.2"/>
</dbReference>
<accession>E7AAJ2</accession>
<feature type="chain" id="PRO_5003217184" description="Periplasmic protein" evidence="1">
    <location>
        <begin position="19"/>
        <end position="387"/>
    </location>
</feature>
<dbReference type="HOGENOM" id="CLU_729139_0_0_7"/>
<protein>
    <recommendedName>
        <fullName evidence="4">Periplasmic protein</fullName>
    </recommendedName>
</protein>
<feature type="signal peptide" evidence="1">
    <location>
        <begin position="1"/>
        <end position="18"/>
    </location>
</feature>
<organism evidence="2 3">
    <name type="scientific">Helicobacter felis (strain ATCC 49179 / CCUG 28539 / NCTC 12436 / CS1)</name>
    <dbReference type="NCBI Taxonomy" id="936155"/>
    <lineage>
        <taxon>Bacteria</taxon>
        <taxon>Pseudomonadati</taxon>
        <taxon>Campylobacterota</taxon>
        <taxon>Epsilonproteobacteria</taxon>
        <taxon>Campylobacterales</taxon>
        <taxon>Helicobacteraceae</taxon>
        <taxon>Helicobacter</taxon>
    </lineage>
</organism>
<gene>
    <name evidence="2" type="ordered locus">Hfelis_06300</name>
</gene>
<evidence type="ECO:0000313" key="3">
    <source>
        <dbReference type="Proteomes" id="UP000007934"/>
    </source>
</evidence>
<dbReference type="Proteomes" id="UP000007934">
    <property type="component" value="Chromosome"/>
</dbReference>
<keyword evidence="3" id="KW-1185">Reference proteome</keyword>
<dbReference type="AlphaFoldDB" id="E7AAJ2"/>
<evidence type="ECO:0008006" key="4">
    <source>
        <dbReference type="Google" id="ProtNLM"/>
    </source>
</evidence>
<proteinExistence type="predicted"/>
<dbReference type="STRING" id="936155.HFELIS_06300"/>
<sequence length="387" mass="44468">MFKKLLITLLGLVFPMHALDYFQALDQVKSWSEDFVRQQGYKSSKEGSYTLYSKATGNTFRIANQNYTLIYAINTTKDHTRPSVVCTGILFKGKFYRGFCLQGYEKLSMENTKDSLLIKLIQTPIHTPTANTQAQIFLAFKDVKGTFYLTRYAKQTLDSALFPKATPKIFYEQESPTYAMGDVNDRLLEKLQDQAASPTGARSSQNSTCFTTDAHNFNSPAPCESTHQIKIQELLSFNVNNDRYSFSKRITYTDSPESPSSICILTRHNGTLLSRTLCIHQGQVDLAYKFPYLTFEMGQYDSSTDNIYTKLYVTFKLVENTFYLHQFSQQFFRVGENGNKQVVRTLIFYRQSRDDPKKRHLMSLDSLEPGFTQELQAQCYDKGYCID</sequence>
<dbReference type="GeneID" id="36133497"/>
<reference evidence="2 3" key="1">
    <citation type="journal article" date="2011" name="Genome Biol. Evol.">
        <title>Comparative whole genome sequence analysis of the carcinogenic bacterial model pathogen Helicobacter felis.</title>
        <authorList>
            <person name="Arnold I.C."/>
            <person name="Zigova Z."/>
            <person name="Holden M."/>
            <person name="Lawley T.D."/>
            <person name="Rad R."/>
            <person name="Dougan G."/>
            <person name="Falkow S."/>
            <person name="Bentley S.D."/>
            <person name="Muller A."/>
        </authorList>
    </citation>
    <scope>NUCLEOTIDE SEQUENCE [LARGE SCALE GENOMIC DNA]</scope>
    <source>
        <strain evidence="3">ATCC 49179 / CCUG 28539 / NCTC 12436 / CS1</strain>
    </source>
</reference>
<evidence type="ECO:0000313" key="2">
    <source>
        <dbReference type="EMBL" id="CBY82714.1"/>
    </source>
</evidence>
<dbReference type="EMBL" id="FQ670179">
    <property type="protein sequence ID" value="CBY82714.1"/>
    <property type="molecule type" value="Genomic_DNA"/>
</dbReference>
<keyword evidence="1" id="KW-0732">Signal</keyword>
<dbReference type="OrthoDB" id="5316244at2"/>
<evidence type="ECO:0000256" key="1">
    <source>
        <dbReference type="SAM" id="SignalP"/>
    </source>
</evidence>
<dbReference type="KEGG" id="hfe:HFELIS_06300"/>